<dbReference type="PANTHER" id="PTHR21444:SF15">
    <property type="entry name" value="RECEPTOR FOR RETINOL UPTAKE STRA6"/>
    <property type="match status" value="1"/>
</dbReference>
<feature type="transmembrane region" description="Helical" evidence="8">
    <location>
        <begin position="265"/>
        <end position="294"/>
    </location>
</feature>
<gene>
    <name evidence="10" type="primary">LOC116305122</name>
</gene>
<feature type="transmembrane region" description="Helical" evidence="8">
    <location>
        <begin position="475"/>
        <end position="500"/>
    </location>
</feature>
<evidence type="ECO:0000256" key="3">
    <source>
        <dbReference type="ARBA" id="ARBA00022475"/>
    </source>
</evidence>
<reference evidence="10" key="1">
    <citation type="submission" date="2025-08" db="UniProtKB">
        <authorList>
            <consortium name="RefSeq"/>
        </authorList>
    </citation>
    <scope>IDENTIFICATION</scope>
    <source>
        <tissue evidence="10">Tentacle</tissue>
    </source>
</reference>
<dbReference type="InterPro" id="IPR026612">
    <property type="entry name" value="STRA6-like"/>
</dbReference>
<feature type="transmembrane region" description="Helical" evidence="8">
    <location>
        <begin position="389"/>
        <end position="416"/>
    </location>
</feature>
<evidence type="ECO:0000313" key="9">
    <source>
        <dbReference type="Proteomes" id="UP000515163"/>
    </source>
</evidence>
<comment type="subcellular location">
    <subcellularLocation>
        <location evidence="1">Cell membrane</location>
        <topology evidence="1">Multi-pass membrane protein</topology>
    </subcellularLocation>
</comment>
<protein>
    <submittedName>
        <fullName evidence="10">Stimulated by retinoic acid gene 6 protein-like isoform X1</fullName>
    </submittedName>
</protein>
<evidence type="ECO:0000313" key="10">
    <source>
        <dbReference type="RefSeq" id="XP_031570818.1"/>
    </source>
</evidence>
<evidence type="ECO:0000256" key="6">
    <source>
        <dbReference type="ARBA" id="ARBA00023136"/>
    </source>
</evidence>
<keyword evidence="6 8" id="KW-0472">Membrane</keyword>
<feature type="transmembrane region" description="Helical" evidence="8">
    <location>
        <begin position="320"/>
        <end position="343"/>
    </location>
</feature>
<dbReference type="GO" id="GO:0038023">
    <property type="term" value="F:signaling receptor activity"/>
    <property type="evidence" value="ECO:0007669"/>
    <property type="project" value="InterPro"/>
</dbReference>
<evidence type="ECO:0000256" key="1">
    <source>
        <dbReference type="ARBA" id="ARBA00004651"/>
    </source>
</evidence>
<dbReference type="GO" id="GO:0034632">
    <property type="term" value="F:retinol transmembrane transporter activity"/>
    <property type="evidence" value="ECO:0007669"/>
    <property type="project" value="InterPro"/>
</dbReference>
<dbReference type="RefSeq" id="XP_031570818.1">
    <property type="nucleotide sequence ID" value="XM_031714958.1"/>
</dbReference>
<dbReference type="Proteomes" id="UP000515163">
    <property type="component" value="Unplaced"/>
</dbReference>
<evidence type="ECO:0000256" key="7">
    <source>
        <dbReference type="ARBA" id="ARBA00023170"/>
    </source>
</evidence>
<keyword evidence="4 8" id="KW-0812">Transmembrane</keyword>
<organism evidence="9 10">
    <name type="scientific">Actinia tenebrosa</name>
    <name type="common">Australian red waratah sea anemone</name>
    <dbReference type="NCBI Taxonomy" id="6105"/>
    <lineage>
        <taxon>Eukaryota</taxon>
        <taxon>Metazoa</taxon>
        <taxon>Cnidaria</taxon>
        <taxon>Anthozoa</taxon>
        <taxon>Hexacorallia</taxon>
        <taxon>Actiniaria</taxon>
        <taxon>Actiniidae</taxon>
        <taxon>Actinia</taxon>
    </lineage>
</organism>
<feature type="transmembrane region" description="Helical" evidence="8">
    <location>
        <begin position="20"/>
        <end position="40"/>
    </location>
</feature>
<evidence type="ECO:0000256" key="2">
    <source>
        <dbReference type="ARBA" id="ARBA00022448"/>
    </source>
</evidence>
<dbReference type="AlphaFoldDB" id="A0A6P8IXS8"/>
<dbReference type="PANTHER" id="PTHR21444">
    <property type="entry name" value="COILED-COIL DOMAIN-CONTAINING PROTEIN 180"/>
    <property type="match status" value="1"/>
</dbReference>
<dbReference type="FunCoup" id="A0A6P8IXS8">
    <property type="interactions" value="48"/>
</dbReference>
<sequence length="671" mass="75865">MDNSSNNDTNASPCVPSSDYQLYNQIAMGPAVVIIIVLMFMKRRTKRTKCCDGRPGIQPPVDFLGSEENRFSFALAYGAMAVTVTGLFANKLLSSNTGVVFTIEGPPWISVFQGIVSVISIGTMYLPLFLCLSTDAKILGSVMGFLFTGYRLAVLIIVVLRCPIDRTTAFIYWPVFFDLPTILSHIFLIIRFLTIFFLELKKECNRNETSYTVLLGEETDFKIDPHYEAHVKTLLEGVRKSDTNKWYVKGRNFVYTPQPHFKYSVAMLSTVIVAGIIIYEFVILVGGVFVGLFINIKKSTVSSKEVIILLQGQETYDITIQIYDILIITFLVSSIVAALYTYFQMYRMLIAHRNHVIKLIKSDRRFLPRTLQPPESMVGMSLRFCGYQIAYFLWGFLIMMGILIVVVMAISVAILVLPEIMSPELKDLMIGLIIGLIPVVGMAIFVWLLQLLLAKFVFNDRSMKSKVVNINNRRCFLLLSFFFFFFNILVGLMSCVLRIVKGMVLGIMFIGRIDRPLIMKGFTNLDTAYVAYIGFLHLQVAHKHPVVLVFSHLLWQGMRRKQRQRMEEGLMVVAPASMENDVRNNIELKPAASGRPRVSASALNKWFIAVTVIRNPMLIFNRKGYLRNVILGMQNTIPISDQDGPSGNNELQNGHCQTDGKNNLTLIVQQV</sequence>
<proteinExistence type="predicted"/>
<feature type="transmembrane region" description="Helical" evidence="8">
    <location>
        <begin position="428"/>
        <end position="454"/>
    </location>
</feature>
<feature type="transmembrane region" description="Helical" evidence="8">
    <location>
        <begin position="171"/>
        <end position="198"/>
    </location>
</feature>
<dbReference type="Pfam" id="PF14752">
    <property type="entry name" value="RBP_receptor"/>
    <property type="match status" value="1"/>
</dbReference>
<dbReference type="InParanoid" id="A0A6P8IXS8"/>
<accession>A0A6P8IXS8</accession>
<dbReference type="OrthoDB" id="10071804at2759"/>
<feature type="transmembrane region" description="Helical" evidence="8">
    <location>
        <begin position="109"/>
        <end position="131"/>
    </location>
</feature>
<dbReference type="GeneID" id="116305122"/>
<keyword evidence="9" id="KW-1185">Reference proteome</keyword>
<dbReference type="KEGG" id="aten:116305122"/>
<evidence type="ECO:0000256" key="5">
    <source>
        <dbReference type="ARBA" id="ARBA00022989"/>
    </source>
</evidence>
<feature type="transmembrane region" description="Helical" evidence="8">
    <location>
        <begin position="138"/>
        <end position="159"/>
    </location>
</feature>
<evidence type="ECO:0000256" key="4">
    <source>
        <dbReference type="ARBA" id="ARBA00022692"/>
    </source>
</evidence>
<evidence type="ECO:0000256" key="8">
    <source>
        <dbReference type="SAM" id="Phobius"/>
    </source>
</evidence>
<feature type="transmembrane region" description="Helical" evidence="8">
    <location>
        <begin position="71"/>
        <end position="89"/>
    </location>
</feature>
<keyword evidence="2" id="KW-0813">Transport</keyword>
<dbReference type="GO" id="GO:0005886">
    <property type="term" value="C:plasma membrane"/>
    <property type="evidence" value="ECO:0007669"/>
    <property type="project" value="UniProtKB-SubCell"/>
</dbReference>
<dbReference type="GO" id="GO:0071939">
    <property type="term" value="P:vitamin A import into cell"/>
    <property type="evidence" value="ECO:0007669"/>
    <property type="project" value="TreeGrafter"/>
</dbReference>
<keyword evidence="5 8" id="KW-1133">Transmembrane helix</keyword>
<keyword evidence="3" id="KW-1003">Cell membrane</keyword>
<keyword evidence="7" id="KW-0675">Receptor</keyword>
<name>A0A6P8IXS8_ACTTE</name>